<dbReference type="InterPro" id="IPR003447">
    <property type="entry name" value="FEMABX"/>
</dbReference>
<organism evidence="8 9">
    <name type="scientific">Marinobacter lacisalsi</name>
    <dbReference type="NCBI Taxonomy" id="475979"/>
    <lineage>
        <taxon>Bacteria</taxon>
        <taxon>Pseudomonadati</taxon>
        <taxon>Pseudomonadota</taxon>
        <taxon>Gammaproteobacteria</taxon>
        <taxon>Pseudomonadales</taxon>
        <taxon>Marinobacteraceae</taxon>
        <taxon>Marinobacter</taxon>
    </lineage>
</organism>
<evidence type="ECO:0000256" key="1">
    <source>
        <dbReference type="ARBA" id="ARBA00009943"/>
    </source>
</evidence>
<keyword evidence="5" id="KW-0012">Acyltransferase</keyword>
<evidence type="ECO:0000259" key="7">
    <source>
        <dbReference type="Pfam" id="PF13480"/>
    </source>
</evidence>
<evidence type="ECO:0000256" key="3">
    <source>
        <dbReference type="ARBA" id="ARBA00022960"/>
    </source>
</evidence>
<dbReference type="InterPro" id="IPR038740">
    <property type="entry name" value="BioF2-like_GNAT_dom"/>
</dbReference>
<comment type="similarity">
    <text evidence="1">Belongs to the FemABX family.</text>
</comment>
<dbReference type="SUPFAM" id="SSF55729">
    <property type="entry name" value="Acyl-CoA N-acyltransferases (Nat)"/>
    <property type="match status" value="1"/>
</dbReference>
<evidence type="ECO:0000256" key="2">
    <source>
        <dbReference type="ARBA" id="ARBA00022679"/>
    </source>
</evidence>
<dbReference type="InterPro" id="IPR050644">
    <property type="entry name" value="PG_Glycine_Bridge_Synth"/>
</dbReference>
<evidence type="ECO:0000313" key="8">
    <source>
        <dbReference type="EMBL" id="MFC4258512.1"/>
    </source>
</evidence>
<keyword evidence="4" id="KW-0573">Peptidoglycan synthesis</keyword>
<comment type="caution">
    <text evidence="8">The sequence shown here is derived from an EMBL/GenBank/DDBJ whole genome shotgun (WGS) entry which is preliminary data.</text>
</comment>
<protein>
    <submittedName>
        <fullName evidence="8">FemAB family XrtA/PEP-CTERM system-associated protein</fullName>
    </submittedName>
</protein>
<dbReference type="InterPro" id="IPR017469">
    <property type="entry name" value="PEP-CTERM_FemAB-rel"/>
</dbReference>
<keyword evidence="2" id="KW-0808">Transferase</keyword>
<evidence type="ECO:0000256" key="6">
    <source>
        <dbReference type="ARBA" id="ARBA00023316"/>
    </source>
</evidence>
<accession>A0ABV8QG39</accession>
<dbReference type="Proteomes" id="UP001595798">
    <property type="component" value="Unassembled WGS sequence"/>
</dbReference>
<dbReference type="PROSITE" id="PS51191">
    <property type="entry name" value="FEMABX"/>
    <property type="match status" value="1"/>
</dbReference>
<dbReference type="PANTHER" id="PTHR36174:SF1">
    <property type="entry name" value="LIPID II:GLYCINE GLYCYLTRANSFERASE"/>
    <property type="match status" value="1"/>
</dbReference>
<keyword evidence="9" id="KW-1185">Reference proteome</keyword>
<keyword evidence="6" id="KW-0961">Cell wall biogenesis/degradation</keyword>
<evidence type="ECO:0000256" key="5">
    <source>
        <dbReference type="ARBA" id="ARBA00023315"/>
    </source>
</evidence>
<proteinExistence type="inferred from homology"/>
<gene>
    <name evidence="8" type="ORF">ACFOZ5_05605</name>
</gene>
<evidence type="ECO:0000256" key="4">
    <source>
        <dbReference type="ARBA" id="ARBA00022984"/>
    </source>
</evidence>
<sequence length="357" mass="39531">MSRTDDVDVVSTGLREARAAGWDDYVSRHPEGTGYHQLAWLESIASAYGHRVWCLMAMSPGGNLSGVMPVCEFRVPLTGARWISLPYCDLGGPLASSETAASALRERALDLVKRYSGKGLCLRLPGGAVDPQSESNLAKVSMLCELPDSSEALFRSYKPKLRSQIRKAEKNGLRAEVTSGKEAVWLFYQVFADNMHRLGSPVHSLRWFQDLQQAFGDRLKVGLVYFEEKVIGAGIILVNGARASIPWASTLAEFNRLAPNMLLYWTLLAHVTDAGCRIFDFGRSTPGEGTYRFKKQWGAVPHELQWLDLSPDGEPMTQKVASGQESKLRAMVESAWQRLPLSVANLLGPQVRKYISL</sequence>
<dbReference type="RefSeq" id="WP_379886034.1">
    <property type="nucleotide sequence ID" value="NZ_JBHSDI010000008.1"/>
</dbReference>
<keyword evidence="3" id="KW-0133">Cell shape</keyword>
<dbReference type="InterPro" id="IPR016181">
    <property type="entry name" value="Acyl_CoA_acyltransferase"/>
</dbReference>
<dbReference type="Pfam" id="PF13480">
    <property type="entry name" value="Acetyltransf_6"/>
    <property type="match status" value="1"/>
</dbReference>
<reference evidence="9" key="1">
    <citation type="journal article" date="2019" name="Int. J. Syst. Evol. Microbiol.">
        <title>The Global Catalogue of Microorganisms (GCM) 10K type strain sequencing project: providing services to taxonomists for standard genome sequencing and annotation.</title>
        <authorList>
            <consortium name="The Broad Institute Genomics Platform"/>
            <consortium name="The Broad Institute Genome Sequencing Center for Infectious Disease"/>
            <person name="Wu L."/>
            <person name="Ma J."/>
        </authorList>
    </citation>
    <scope>NUCLEOTIDE SEQUENCE [LARGE SCALE GENOMIC DNA]</scope>
    <source>
        <strain evidence="9">CECT 7297</strain>
    </source>
</reference>
<dbReference type="Gene3D" id="3.40.630.30">
    <property type="match status" value="1"/>
</dbReference>
<dbReference type="PANTHER" id="PTHR36174">
    <property type="entry name" value="LIPID II:GLYCINE GLYCYLTRANSFERASE"/>
    <property type="match status" value="1"/>
</dbReference>
<dbReference type="NCBIfam" id="TIGR03019">
    <property type="entry name" value="pepcterm_femAB"/>
    <property type="match status" value="1"/>
</dbReference>
<dbReference type="EMBL" id="JBHSDI010000008">
    <property type="protein sequence ID" value="MFC4258512.1"/>
    <property type="molecule type" value="Genomic_DNA"/>
</dbReference>
<name>A0ABV8QG39_9GAMM</name>
<feature type="domain" description="BioF2-like acetyltransferase" evidence="7">
    <location>
        <begin position="157"/>
        <end position="295"/>
    </location>
</feature>
<evidence type="ECO:0000313" key="9">
    <source>
        <dbReference type="Proteomes" id="UP001595798"/>
    </source>
</evidence>